<sequence>MDVRAEQMLDESNLITIAEGPTMAEIEARLREQAEKEGSGSKLRKKLRDKRRFLLKSLQSR</sequence>
<evidence type="ECO:0000313" key="2">
    <source>
        <dbReference type="WBParaSite" id="nRc.2.0.1.t14006-RA"/>
    </source>
</evidence>
<proteinExistence type="predicted"/>
<evidence type="ECO:0000313" key="1">
    <source>
        <dbReference type="Proteomes" id="UP000887565"/>
    </source>
</evidence>
<dbReference type="AlphaFoldDB" id="A0A915IIX1"/>
<reference evidence="2" key="1">
    <citation type="submission" date="2022-11" db="UniProtKB">
        <authorList>
            <consortium name="WormBaseParasite"/>
        </authorList>
    </citation>
    <scope>IDENTIFICATION</scope>
</reference>
<dbReference type="WBParaSite" id="nRc.2.0.1.t14006-RA">
    <property type="protein sequence ID" value="nRc.2.0.1.t14006-RA"/>
    <property type="gene ID" value="nRc.2.0.1.g14006"/>
</dbReference>
<protein>
    <submittedName>
        <fullName evidence="2">Uncharacterized protein</fullName>
    </submittedName>
</protein>
<keyword evidence="1" id="KW-1185">Reference proteome</keyword>
<name>A0A915IIX1_ROMCU</name>
<dbReference type="Proteomes" id="UP000887565">
    <property type="component" value="Unplaced"/>
</dbReference>
<organism evidence="1 2">
    <name type="scientific">Romanomermis culicivorax</name>
    <name type="common">Nematode worm</name>
    <dbReference type="NCBI Taxonomy" id="13658"/>
    <lineage>
        <taxon>Eukaryota</taxon>
        <taxon>Metazoa</taxon>
        <taxon>Ecdysozoa</taxon>
        <taxon>Nematoda</taxon>
        <taxon>Enoplea</taxon>
        <taxon>Dorylaimia</taxon>
        <taxon>Mermithida</taxon>
        <taxon>Mermithoidea</taxon>
        <taxon>Mermithidae</taxon>
        <taxon>Romanomermis</taxon>
    </lineage>
</organism>
<accession>A0A915IIX1</accession>